<protein>
    <submittedName>
        <fullName evidence="3">Uncharacterized protein</fullName>
    </submittedName>
</protein>
<feature type="compositionally biased region" description="Basic residues" evidence="1">
    <location>
        <begin position="91"/>
        <end position="103"/>
    </location>
</feature>
<sequence>MWDELKNKTDFLRRDGNESLRVLSEQPLVSVTSTQSNGNTTTTLHPPGTEAPLDRGSGIIPGGIAAAVFISFLLALYAVLWKCMVTPPKRSTGRGKKKKKKRRVSEPRDQVC</sequence>
<evidence type="ECO:0000256" key="2">
    <source>
        <dbReference type="SAM" id="Phobius"/>
    </source>
</evidence>
<keyword evidence="2" id="KW-0472">Membrane</keyword>
<dbReference type="EMBL" id="JAERUA010000004">
    <property type="protein sequence ID" value="KAI1900902.1"/>
    <property type="molecule type" value="Genomic_DNA"/>
</dbReference>
<evidence type="ECO:0000313" key="4">
    <source>
        <dbReference type="Proteomes" id="UP000829720"/>
    </source>
</evidence>
<reference evidence="3" key="1">
    <citation type="submission" date="2021-01" db="EMBL/GenBank/DDBJ databases">
        <authorList>
            <person name="Zahm M."/>
            <person name="Roques C."/>
            <person name="Cabau C."/>
            <person name="Klopp C."/>
            <person name="Donnadieu C."/>
            <person name="Jouanno E."/>
            <person name="Lampietro C."/>
            <person name="Louis A."/>
            <person name="Herpin A."/>
            <person name="Echchiki A."/>
            <person name="Berthelot C."/>
            <person name="Parey E."/>
            <person name="Roest-Crollius H."/>
            <person name="Braasch I."/>
            <person name="Postlethwait J."/>
            <person name="Bobe J."/>
            <person name="Montfort J."/>
            <person name="Bouchez O."/>
            <person name="Begum T."/>
            <person name="Mejri S."/>
            <person name="Adams A."/>
            <person name="Chen W.-J."/>
            <person name="Guiguen Y."/>
        </authorList>
    </citation>
    <scope>NUCLEOTIDE SEQUENCE</scope>
    <source>
        <tissue evidence="3">Blood</tissue>
    </source>
</reference>
<organism evidence="3 4">
    <name type="scientific">Albula goreensis</name>
    <dbReference type="NCBI Taxonomy" id="1534307"/>
    <lineage>
        <taxon>Eukaryota</taxon>
        <taxon>Metazoa</taxon>
        <taxon>Chordata</taxon>
        <taxon>Craniata</taxon>
        <taxon>Vertebrata</taxon>
        <taxon>Euteleostomi</taxon>
        <taxon>Actinopterygii</taxon>
        <taxon>Neopterygii</taxon>
        <taxon>Teleostei</taxon>
        <taxon>Albuliformes</taxon>
        <taxon>Albulidae</taxon>
        <taxon>Albula</taxon>
    </lineage>
</organism>
<keyword evidence="2" id="KW-0812">Transmembrane</keyword>
<dbReference type="Proteomes" id="UP000829720">
    <property type="component" value="Unassembled WGS sequence"/>
</dbReference>
<name>A0A8T3DVF4_9TELE</name>
<feature type="transmembrane region" description="Helical" evidence="2">
    <location>
        <begin position="59"/>
        <end position="80"/>
    </location>
</feature>
<dbReference type="AlphaFoldDB" id="A0A8T3DVF4"/>
<feature type="compositionally biased region" description="Low complexity" evidence="1">
    <location>
        <begin position="29"/>
        <end position="43"/>
    </location>
</feature>
<keyword evidence="2" id="KW-1133">Transmembrane helix</keyword>
<comment type="caution">
    <text evidence="3">The sequence shown here is derived from an EMBL/GenBank/DDBJ whole genome shotgun (WGS) entry which is preliminary data.</text>
</comment>
<evidence type="ECO:0000256" key="1">
    <source>
        <dbReference type="SAM" id="MobiDB-lite"/>
    </source>
</evidence>
<evidence type="ECO:0000313" key="3">
    <source>
        <dbReference type="EMBL" id="KAI1900902.1"/>
    </source>
</evidence>
<gene>
    <name evidence="3" type="ORF">AGOR_G00054620</name>
</gene>
<feature type="region of interest" description="Disordered" evidence="1">
    <location>
        <begin position="23"/>
        <end position="56"/>
    </location>
</feature>
<proteinExistence type="predicted"/>
<feature type="region of interest" description="Disordered" evidence="1">
    <location>
        <begin position="87"/>
        <end position="112"/>
    </location>
</feature>
<keyword evidence="4" id="KW-1185">Reference proteome</keyword>
<accession>A0A8T3DVF4</accession>